<keyword evidence="2" id="KW-1133">Transmembrane helix</keyword>
<keyword evidence="2" id="KW-0472">Membrane</keyword>
<dbReference type="EMBL" id="CP021106">
    <property type="protein sequence ID" value="ARO88190.1"/>
    <property type="molecule type" value="Genomic_DNA"/>
</dbReference>
<name>A0A1W6SQU5_9PROT</name>
<dbReference type="KEGG" id="nlc:EBAPG3_010590"/>
<keyword evidence="4" id="KW-1185">Reference proteome</keyword>
<evidence type="ECO:0000313" key="3">
    <source>
        <dbReference type="EMBL" id="ARO88190.1"/>
    </source>
</evidence>
<dbReference type="RefSeq" id="WP_004181367.1">
    <property type="nucleotide sequence ID" value="NZ_CP021106.3"/>
</dbReference>
<proteinExistence type="predicted"/>
<evidence type="ECO:0000313" key="4">
    <source>
        <dbReference type="Proteomes" id="UP000012179"/>
    </source>
</evidence>
<feature type="transmembrane region" description="Helical" evidence="2">
    <location>
        <begin position="47"/>
        <end position="70"/>
    </location>
</feature>
<dbReference type="Proteomes" id="UP000012179">
    <property type="component" value="Chromosome"/>
</dbReference>
<evidence type="ECO:0000256" key="1">
    <source>
        <dbReference type="SAM" id="Coils"/>
    </source>
</evidence>
<dbReference type="OrthoDB" id="8564428at2"/>
<dbReference type="AlphaFoldDB" id="A0A1W6SQU5"/>
<organism evidence="3 4">
    <name type="scientific">Nitrosospira lacus</name>
    <dbReference type="NCBI Taxonomy" id="1288494"/>
    <lineage>
        <taxon>Bacteria</taxon>
        <taxon>Pseudomonadati</taxon>
        <taxon>Pseudomonadota</taxon>
        <taxon>Betaproteobacteria</taxon>
        <taxon>Nitrosomonadales</taxon>
        <taxon>Nitrosomonadaceae</taxon>
        <taxon>Nitrosospira</taxon>
    </lineage>
</organism>
<gene>
    <name evidence="3" type="ORF">EBAPG3_010590</name>
</gene>
<reference evidence="3 4" key="1">
    <citation type="journal article" date="2015" name="Int. J. Syst. Evol. Microbiol.">
        <title>Nitrosospira lacus sp. nov., a psychrotolerant, ammonia-oxidizing bacterium from sandy lake sediment.</title>
        <authorList>
            <person name="Urakawa H."/>
            <person name="Garcia J.C."/>
            <person name="Nielsen J.L."/>
            <person name="Le V.Q."/>
            <person name="Kozlowski J.A."/>
            <person name="Stein L.Y."/>
            <person name="Lim C.K."/>
            <person name="Pommerening-Roser A."/>
            <person name="Martens-Habbena W."/>
            <person name="Stahl D.A."/>
            <person name="Klotz M.G."/>
        </authorList>
    </citation>
    <scope>NUCLEOTIDE SEQUENCE [LARGE SCALE GENOMIC DNA]</scope>
    <source>
        <strain evidence="3 4">APG3</strain>
    </source>
</reference>
<accession>A0A1W6SQU5</accession>
<keyword evidence="1" id="KW-0175">Coiled coil</keyword>
<sequence>MNVEDVKVQIKVLQDTLANALIEAKNLNQRADAVVDRGLNAIGQSSYSAPIVISISTVMLMIGGVVGWVVKSLFV</sequence>
<protein>
    <submittedName>
        <fullName evidence="3">Uncharacterized protein</fullName>
    </submittedName>
</protein>
<evidence type="ECO:0000256" key="2">
    <source>
        <dbReference type="SAM" id="Phobius"/>
    </source>
</evidence>
<keyword evidence="2" id="KW-0812">Transmembrane</keyword>
<feature type="coiled-coil region" evidence="1">
    <location>
        <begin position="3"/>
        <end position="37"/>
    </location>
</feature>